<feature type="transmembrane region" description="Helical" evidence="7">
    <location>
        <begin position="9"/>
        <end position="30"/>
    </location>
</feature>
<evidence type="ECO:0000256" key="4">
    <source>
        <dbReference type="ARBA" id="ARBA00022692"/>
    </source>
</evidence>
<organism evidence="9 10">
    <name type="scientific">Paenibacillus chitinolyticus</name>
    <dbReference type="NCBI Taxonomy" id="79263"/>
    <lineage>
        <taxon>Bacteria</taxon>
        <taxon>Bacillati</taxon>
        <taxon>Bacillota</taxon>
        <taxon>Bacilli</taxon>
        <taxon>Bacillales</taxon>
        <taxon>Paenibacillaceae</taxon>
        <taxon>Paenibacillus</taxon>
    </lineage>
</organism>
<dbReference type="Gene3D" id="1.20.1250.20">
    <property type="entry name" value="MFS general substrate transporter like domains"/>
    <property type="match status" value="2"/>
</dbReference>
<keyword evidence="11" id="KW-1185">Reference proteome</keyword>
<dbReference type="RefSeq" id="WP_042225688.1">
    <property type="nucleotide sequence ID" value="NZ_CP026520.1"/>
</dbReference>
<dbReference type="EMBL" id="JAMDMJ010000029">
    <property type="protein sequence ID" value="MCY9598396.1"/>
    <property type="molecule type" value="Genomic_DNA"/>
</dbReference>
<dbReference type="GO" id="GO:0005886">
    <property type="term" value="C:plasma membrane"/>
    <property type="evidence" value="ECO:0007669"/>
    <property type="project" value="UniProtKB-SubCell"/>
</dbReference>
<protein>
    <submittedName>
        <fullName evidence="9">MFS transporter</fullName>
    </submittedName>
</protein>
<dbReference type="Proteomes" id="UP001527202">
    <property type="component" value="Unassembled WGS sequence"/>
</dbReference>
<feature type="transmembrane region" description="Helical" evidence="7">
    <location>
        <begin position="300"/>
        <end position="323"/>
    </location>
</feature>
<feature type="transmembrane region" description="Helical" evidence="7">
    <location>
        <begin position="94"/>
        <end position="118"/>
    </location>
</feature>
<evidence type="ECO:0000256" key="2">
    <source>
        <dbReference type="ARBA" id="ARBA00008335"/>
    </source>
</evidence>
<dbReference type="Proteomes" id="UP000288943">
    <property type="component" value="Chromosome"/>
</dbReference>
<evidence type="ECO:0000256" key="1">
    <source>
        <dbReference type="ARBA" id="ARBA00004651"/>
    </source>
</evidence>
<feature type="transmembrane region" description="Helical" evidence="7">
    <location>
        <begin position="42"/>
        <end position="61"/>
    </location>
</feature>
<dbReference type="KEGG" id="pchi:PC41400_15395"/>
<keyword evidence="6 7" id="KW-0472">Membrane</keyword>
<reference evidence="8 11" key="2">
    <citation type="submission" date="2022-05" db="EMBL/GenBank/DDBJ databases">
        <title>Genome Sequencing of Bee-Associated Microbes.</title>
        <authorList>
            <person name="Dunlap C."/>
        </authorList>
    </citation>
    <scope>NUCLEOTIDE SEQUENCE [LARGE SCALE GENOMIC DNA]</scope>
    <source>
        <strain evidence="8 11">NRRL B-23120</strain>
    </source>
</reference>
<evidence type="ECO:0000256" key="5">
    <source>
        <dbReference type="ARBA" id="ARBA00022989"/>
    </source>
</evidence>
<dbReference type="EMBL" id="CP026520">
    <property type="protein sequence ID" value="QAV18988.1"/>
    <property type="molecule type" value="Genomic_DNA"/>
</dbReference>
<dbReference type="InterPro" id="IPR011701">
    <property type="entry name" value="MFS"/>
</dbReference>
<feature type="transmembrane region" description="Helical" evidence="7">
    <location>
        <begin position="335"/>
        <end position="357"/>
    </location>
</feature>
<keyword evidence="5 7" id="KW-1133">Transmembrane helix</keyword>
<feature type="transmembrane region" description="Helical" evidence="7">
    <location>
        <begin position="244"/>
        <end position="264"/>
    </location>
</feature>
<evidence type="ECO:0000313" key="9">
    <source>
        <dbReference type="EMBL" id="QAV18988.1"/>
    </source>
</evidence>
<feature type="transmembrane region" description="Helical" evidence="7">
    <location>
        <begin position="276"/>
        <end position="294"/>
    </location>
</feature>
<name>A0A410WX47_9BACL</name>
<reference evidence="9 10" key="1">
    <citation type="submission" date="2018-01" db="EMBL/GenBank/DDBJ databases">
        <title>The whole genome sequencing and assembly of Paenibacillus chitinolyticus KCCM 41400 strain.</title>
        <authorList>
            <person name="Kim J.-Y."/>
            <person name="Park M.-K."/>
            <person name="Lee Y.-J."/>
            <person name="Yi H."/>
            <person name="Bahn Y.-S."/>
            <person name="Kim J.F."/>
            <person name="Lee D.-W."/>
        </authorList>
    </citation>
    <scope>NUCLEOTIDE SEQUENCE [LARGE SCALE GENOMIC DNA]</scope>
    <source>
        <strain evidence="9 10">KCCM 41400</strain>
    </source>
</reference>
<evidence type="ECO:0000256" key="7">
    <source>
        <dbReference type="SAM" id="Phobius"/>
    </source>
</evidence>
<accession>A0A410WX47</accession>
<dbReference type="InterPro" id="IPR036259">
    <property type="entry name" value="MFS_trans_sf"/>
</dbReference>
<feature type="transmembrane region" description="Helical" evidence="7">
    <location>
        <begin position="130"/>
        <end position="150"/>
    </location>
</feature>
<keyword evidence="4 7" id="KW-0812">Transmembrane</keyword>
<evidence type="ECO:0000313" key="11">
    <source>
        <dbReference type="Proteomes" id="UP001527202"/>
    </source>
</evidence>
<evidence type="ECO:0000256" key="6">
    <source>
        <dbReference type="ARBA" id="ARBA00023136"/>
    </source>
</evidence>
<feature type="transmembrane region" description="Helical" evidence="7">
    <location>
        <begin position="363"/>
        <end position="382"/>
    </location>
</feature>
<evidence type="ECO:0000313" key="10">
    <source>
        <dbReference type="Proteomes" id="UP000288943"/>
    </source>
</evidence>
<gene>
    <name evidence="8" type="ORF">M5X16_21850</name>
    <name evidence="9" type="ORF">PC41400_15395</name>
</gene>
<dbReference type="PANTHER" id="PTHR23514">
    <property type="entry name" value="BYPASS OF STOP CODON PROTEIN 6"/>
    <property type="match status" value="1"/>
</dbReference>
<keyword evidence="3" id="KW-0813">Transport</keyword>
<dbReference type="OrthoDB" id="1674541at2"/>
<evidence type="ECO:0000256" key="3">
    <source>
        <dbReference type="ARBA" id="ARBA00022448"/>
    </source>
</evidence>
<feature type="transmembrane region" description="Helical" evidence="7">
    <location>
        <begin position="212"/>
        <end position="232"/>
    </location>
</feature>
<evidence type="ECO:0000313" key="8">
    <source>
        <dbReference type="EMBL" id="MCY9598396.1"/>
    </source>
</evidence>
<dbReference type="GeneID" id="95376197"/>
<dbReference type="GO" id="GO:0022857">
    <property type="term" value="F:transmembrane transporter activity"/>
    <property type="evidence" value="ECO:0007669"/>
    <property type="project" value="InterPro"/>
</dbReference>
<dbReference type="SUPFAM" id="SSF103473">
    <property type="entry name" value="MFS general substrate transporter"/>
    <property type="match status" value="1"/>
</dbReference>
<dbReference type="PANTHER" id="PTHR23514:SF3">
    <property type="entry name" value="BYPASS OF STOP CODON PROTEIN 6"/>
    <property type="match status" value="1"/>
</dbReference>
<feature type="transmembrane region" description="Helical" evidence="7">
    <location>
        <begin position="68"/>
        <end position="88"/>
    </location>
</feature>
<comment type="subcellular location">
    <subcellularLocation>
        <location evidence="1">Cell membrane</location>
        <topology evidence="1">Multi-pass membrane protein</topology>
    </subcellularLocation>
</comment>
<sequence>MRIVLWMGCAFYFLVGVVHVFIGSLSPHFYARYDIGAQEISVILSVQFIGFLIGVLFSPVLSKKVGPFVVITIGLGMVGAALAGYLWIDRWELLSLTGFLIGYGAGTLETTVGALIIAQGETGKAGMAKLEVFFGFGALLFPILIHLLAGEDVIPLVLYSLLSTIVVLLAAWVSLISILRPKQRFPEPEEAVSGSEEIYPGGGLMRGEKRSLSLLILFAFVYAGIETSYANFLPSLMIVGGFESYSLIGVSVFWASMVIGRTVLAVKGKKIPPLPMLQISAVCLILLLGVFPFLHDAILVLGVISLTGIAASPLFPVAITFAASVRQGYVDEVTSYFIAAASLGGSLISLLVGWSLALEELTVTLFLFAGLALLLWFISFRLRDAGNGIYKPAHKSMDR</sequence>
<dbReference type="InterPro" id="IPR051788">
    <property type="entry name" value="MFS_Transporter"/>
</dbReference>
<feature type="transmembrane region" description="Helical" evidence="7">
    <location>
        <begin position="156"/>
        <end position="179"/>
    </location>
</feature>
<dbReference type="Pfam" id="PF07690">
    <property type="entry name" value="MFS_1"/>
    <property type="match status" value="1"/>
</dbReference>
<proteinExistence type="inferred from homology"/>
<dbReference type="AlphaFoldDB" id="A0A410WX47"/>
<comment type="similarity">
    <text evidence="2">Belongs to the major facilitator superfamily.</text>
</comment>